<gene>
    <name evidence="1" type="ORF">D6T69_09875</name>
</gene>
<name>A0A3S8R7Q2_9FLAO</name>
<evidence type="ECO:0000313" key="2">
    <source>
        <dbReference type="Proteomes" id="UP000274593"/>
    </source>
</evidence>
<dbReference type="EMBL" id="CP032548">
    <property type="protein sequence ID" value="AZJ35808.1"/>
    <property type="molecule type" value="Genomic_DNA"/>
</dbReference>
<organism evidence="1 2">
    <name type="scientific">Tenacibaculum singaporense</name>
    <dbReference type="NCBI Taxonomy" id="2358479"/>
    <lineage>
        <taxon>Bacteria</taxon>
        <taxon>Pseudomonadati</taxon>
        <taxon>Bacteroidota</taxon>
        <taxon>Flavobacteriia</taxon>
        <taxon>Flavobacteriales</taxon>
        <taxon>Flavobacteriaceae</taxon>
        <taxon>Tenacibaculum</taxon>
    </lineage>
</organism>
<sequence length="1072" mass="125780">MKIKHSPSINILRDENNKINYISSNNTKRLARQILNEFNSGIHSFNIIGSYGTGKSSFLWALNQSLSIDSKHDFFDLNKKRHVKTLNIVGEYSSLYKYFINYFSIKENGNGYKQIFDFIYQEYESIKDDKGLLIICIDEFGKFLEYAAKNNPEKEMYFIQQLAEFVNDPKRNILLITSVHQAIDSYAFSLNDTQKSEWKKVKGRLKEIPFNEPVEHLLFLASQFFKSNYNEENKDLNYIEGLVGLNYENYCFNISEDNLEKLSIDLYPLDLFAGITLTKALQRYGQNERSLFTFLTSSDNLGIDSLRENDLFTIAKVYDYLFVNLYAVIKDKYNPDYSSWSLISDKLNEIESKFEENINTASDIVKTIGLLNIFSNKGASINEQLLIQYLSFKYSSIQIEKIVNQLVGFKMIRFSSYYNSFKLTGGMDMDIEQEIIRVSNHIDISFDIVPKLKKYFSFPILTANEFSFKTGTPRLFEFKISENLLFETPKDEIDGFINLVFNETYDNSFFIEKTKQKELPTLYAHYTNTDKIRETLIEITKTEKVLKEADTEDKIARKELKSIIKSQEKLLNHYVLDNLFGKYTKWYFNGKKITISNRNTLNKFLSQICYTIYPLTPTINMELINKHKVSGAINSARKQYFKRLVNQWHEKDLGYPKDKFPADKTIYSCLVKNTGIHQQSGDTYILSQPESRNDNFIEVWNACEDFLKEARKEEKNIVELINRLKQKPYKLKQGVIDFLIPTFLFTKRGDFALYNGKSGYVPFIDESILYLFTRQPKDYSIKTFELSNLHIDLFNKYREYLNQSPKDSLSNESFIESIRPFLILYKNLEPYSQKTKRLTKESIQLRQAIANAEDPEKVFFENFPRALNYDLKSLVESEKLFDTYIHDLQKHISEIKNSFEELINRFETYLVKNILGVNSKFPNYKNIIQERFSSLEEHQLLPNQKKFLIRVNSNLDDRNSWLNSIAFALLTKPLKDIDDKDEDILKDRLNSTIKELDNLCDIYKLKAKSNEEVYKIDITSKQKGLQQQLIRISKDKKKEVEKNISLVRENLGNDKQVRLAILTELLKRELNE</sequence>
<dbReference type="RefSeq" id="WP_125067570.1">
    <property type="nucleotide sequence ID" value="NZ_CP032548.1"/>
</dbReference>
<reference evidence="1 2" key="1">
    <citation type="submission" date="2018-09" db="EMBL/GenBank/DDBJ databases">
        <title>Insights into the microbiota of Asian seabass (Lates calcarifer) with tenacibaculosis symptoms and description of sp. nov. Tenacibaculum singaporense.</title>
        <authorList>
            <person name="Miyake S."/>
            <person name="Soh M."/>
            <person name="Azman M.N."/>
            <person name="Ngoh S.Y."/>
            <person name="Orban L."/>
        </authorList>
    </citation>
    <scope>NUCLEOTIDE SEQUENCE [LARGE SCALE GENOMIC DNA]</scope>
    <source>
        <strain evidence="1 2">DSM 106434</strain>
    </source>
</reference>
<evidence type="ECO:0000313" key="1">
    <source>
        <dbReference type="EMBL" id="AZJ35808.1"/>
    </source>
</evidence>
<protein>
    <recommendedName>
        <fullName evidence="3">ATP-binding protein</fullName>
    </recommendedName>
</protein>
<dbReference type="SUPFAM" id="SSF52540">
    <property type="entry name" value="P-loop containing nucleoside triphosphate hydrolases"/>
    <property type="match status" value="1"/>
</dbReference>
<accession>A0A3S8R7Q2</accession>
<evidence type="ECO:0008006" key="3">
    <source>
        <dbReference type="Google" id="ProtNLM"/>
    </source>
</evidence>
<dbReference type="KEGG" id="tsig:D6T69_09875"/>
<dbReference type="AlphaFoldDB" id="A0A3S8R7Q2"/>
<keyword evidence="2" id="KW-1185">Reference proteome</keyword>
<dbReference type="Gene3D" id="3.40.50.300">
    <property type="entry name" value="P-loop containing nucleotide triphosphate hydrolases"/>
    <property type="match status" value="1"/>
</dbReference>
<dbReference type="InterPro" id="IPR027417">
    <property type="entry name" value="P-loop_NTPase"/>
</dbReference>
<proteinExistence type="predicted"/>
<dbReference type="Proteomes" id="UP000274593">
    <property type="component" value="Chromosome"/>
</dbReference>